<sequence>MLSFTSVTLWSPACIPLNFSPPSAGSKMANLARSCLSLPRLGLSRRVCGSLPALHTSAPAQDQSPTHTGQVFDEDDYQNARFIGSPRQTNTRWAINLIQEVPPKAVQGRIAACDGGPGALGHPRVYINLDDEGNHGCIYCGLRYYKDSAH</sequence>
<evidence type="ECO:0000313" key="3">
    <source>
        <dbReference type="Proteomes" id="UP000324222"/>
    </source>
</evidence>
<evidence type="ECO:0000259" key="1">
    <source>
        <dbReference type="Pfam" id="PF10276"/>
    </source>
</evidence>
<dbReference type="EMBL" id="VSRR010000657">
    <property type="protein sequence ID" value="MPC18201.1"/>
    <property type="molecule type" value="Genomic_DNA"/>
</dbReference>
<dbReference type="InterPro" id="IPR019401">
    <property type="entry name" value="Znf_CHCC"/>
</dbReference>
<dbReference type="OrthoDB" id="307899at2759"/>
<name>A0A5B7DA57_PORTR</name>
<organism evidence="2 3">
    <name type="scientific">Portunus trituberculatus</name>
    <name type="common">Swimming crab</name>
    <name type="synonym">Neptunus trituberculatus</name>
    <dbReference type="NCBI Taxonomy" id="210409"/>
    <lineage>
        <taxon>Eukaryota</taxon>
        <taxon>Metazoa</taxon>
        <taxon>Ecdysozoa</taxon>
        <taxon>Arthropoda</taxon>
        <taxon>Crustacea</taxon>
        <taxon>Multicrustacea</taxon>
        <taxon>Malacostraca</taxon>
        <taxon>Eumalacostraca</taxon>
        <taxon>Eucarida</taxon>
        <taxon>Decapoda</taxon>
        <taxon>Pleocyemata</taxon>
        <taxon>Brachyura</taxon>
        <taxon>Eubrachyura</taxon>
        <taxon>Portunoidea</taxon>
        <taxon>Portunidae</taxon>
        <taxon>Portuninae</taxon>
        <taxon>Portunus</taxon>
    </lineage>
</organism>
<dbReference type="PANTHER" id="PTHR13156:SF0">
    <property type="entry name" value="NADH DEHYDROGENASE [UBIQUINONE] IRON-SULFUR PROTEIN 6, MITOCHONDRIAL"/>
    <property type="match status" value="1"/>
</dbReference>
<keyword evidence="2" id="KW-0830">Ubiquinone</keyword>
<proteinExistence type="predicted"/>
<protein>
    <submittedName>
        <fullName evidence="2">NADH dehydrogenase [ubiquinone] iron-sulfur protein 6, mitochondrial</fullName>
    </submittedName>
</protein>
<dbReference type="Pfam" id="PF10276">
    <property type="entry name" value="zf-CHCC"/>
    <property type="match status" value="1"/>
</dbReference>
<keyword evidence="3" id="KW-1185">Reference proteome</keyword>
<dbReference type="GO" id="GO:0006120">
    <property type="term" value="P:mitochondrial electron transport, NADH to ubiquinone"/>
    <property type="evidence" value="ECO:0007669"/>
    <property type="project" value="TreeGrafter"/>
</dbReference>
<gene>
    <name evidence="2" type="primary">NDUFS6</name>
    <name evidence="2" type="ORF">E2C01_011079</name>
</gene>
<dbReference type="Proteomes" id="UP000324222">
    <property type="component" value="Unassembled WGS sequence"/>
</dbReference>
<dbReference type="GO" id="GO:0005739">
    <property type="term" value="C:mitochondrion"/>
    <property type="evidence" value="ECO:0007669"/>
    <property type="project" value="GOC"/>
</dbReference>
<reference evidence="2 3" key="1">
    <citation type="submission" date="2019-05" db="EMBL/GenBank/DDBJ databases">
        <title>Another draft genome of Portunus trituberculatus and its Hox gene families provides insights of decapod evolution.</title>
        <authorList>
            <person name="Jeong J.-H."/>
            <person name="Song I."/>
            <person name="Kim S."/>
            <person name="Choi T."/>
            <person name="Kim D."/>
            <person name="Ryu S."/>
            <person name="Kim W."/>
        </authorList>
    </citation>
    <scope>NUCLEOTIDE SEQUENCE [LARGE SCALE GENOMIC DNA]</scope>
    <source>
        <tissue evidence="2">Muscle</tissue>
    </source>
</reference>
<dbReference type="PANTHER" id="PTHR13156">
    <property type="entry name" value="NADH-UBIQUINONE OXIDOREDUCTASE 13 KD-A SUBUNIT"/>
    <property type="match status" value="1"/>
</dbReference>
<feature type="domain" description="Zinc finger CHCC-type" evidence="1">
    <location>
        <begin position="108"/>
        <end position="144"/>
    </location>
</feature>
<dbReference type="Gene3D" id="2.60.260.40">
    <property type="entry name" value="q5lls5 like domains"/>
    <property type="match status" value="1"/>
</dbReference>
<comment type="caution">
    <text evidence="2">The sequence shown here is derived from an EMBL/GenBank/DDBJ whole genome shotgun (WGS) entry which is preliminary data.</text>
</comment>
<dbReference type="AlphaFoldDB" id="A0A5B7DA57"/>
<evidence type="ECO:0000313" key="2">
    <source>
        <dbReference type="EMBL" id="MPC18201.1"/>
    </source>
</evidence>
<accession>A0A5B7DA57</accession>